<dbReference type="SMART" id="SM00028">
    <property type="entry name" value="TPR"/>
    <property type="match status" value="5"/>
</dbReference>
<keyword evidence="8" id="KW-1185">Reference proteome</keyword>
<dbReference type="InterPro" id="IPR011990">
    <property type="entry name" value="TPR-like_helical_dom_sf"/>
</dbReference>
<evidence type="ECO:0000256" key="1">
    <source>
        <dbReference type="ARBA" id="ARBA00000451"/>
    </source>
</evidence>
<dbReference type="InterPro" id="IPR016024">
    <property type="entry name" value="ARM-type_fold"/>
</dbReference>
<evidence type="ECO:0000256" key="3">
    <source>
        <dbReference type="ARBA" id="ARBA00022801"/>
    </source>
</evidence>
<feature type="region of interest" description="Disordered" evidence="5">
    <location>
        <begin position="1199"/>
        <end position="1218"/>
    </location>
</feature>
<feature type="compositionally biased region" description="Low complexity" evidence="5">
    <location>
        <begin position="943"/>
        <end position="962"/>
    </location>
</feature>
<feature type="compositionally biased region" description="Low complexity" evidence="5">
    <location>
        <begin position="1241"/>
        <end position="1252"/>
    </location>
</feature>
<dbReference type="InterPro" id="IPR005314">
    <property type="entry name" value="Peptidase_C50"/>
</dbReference>
<evidence type="ECO:0000313" key="7">
    <source>
        <dbReference type="EMBL" id="CAL1698706.1"/>
    </source>
</evidence>
<dbReference type="PROSITE" id="PS51700">
    <property type="entry name" value="SEPARIN"/>
    <property type="match status" value="1"/>
</dbReference>
<feature type="region of interest" description="Disordered" evidence="5">
    <location>
        <begin position="1224"/>
        <end position="1252"/>
    </location>
</feature>
<comment type="catalytic activity">
    <reaction evidence="1">
        <text>All bonds known to be hydrolyzed by this endopeptidase have arginine in P1 and an acidic residue in P4. P6 is often occupied by an acidic residue or by a hydroxy-amino-acid residue, the phosphorylation of which enhances cleavage.</text>
        <dbReference type="EC" id="3.4.22.49"/>
    </reaction>
</comment>
<dbReference type="SUPFAM" id="SSF48452">
    <property type="entry name" value="TPR-like"/>
    <property type="match status" value="2"/>
</dbReference>
<dbReference type="Pfam" id="PF03568">
    <property type="entry name" value="Separin_C"/>
    <property type="match status" value="1"/>
</dbReference>
<dbReference type="PANTHER" id="PTHR12792:SF0">
    <property type="entry name" value="SEPARIN"/>
    <property type="match status" value="1"/>
</dbReference>
<organism evidence="7 8">
    <name type="scientific">Somion occarium</name>
    <dbReference type="NCBI Taxonomy" id="3059160"/>
    <lineage>
        <taxon>Eukaryota</taxon>
        <taxon>Fungi</taxon>
        <taxon>Dikarya</taxon>
        <taxon>Basidiomycota</taxon>
        <taxon>Agaricomycotina</taxon>
        <taxon>Agaricomycetes</taxon>
        <taxon>Polyporales</taxon>
        <taxon>Cerrenaceae</taxon>
        <taxon>Somion</taxon>
    </lineage>
</organism>
<dbReference type="InterPro" id="IPR030397">
    <property type="entry name" value="SEPARIN_core_dom"/>
</dbReference>
<name>A0ABP1CSP9_9APHY</name>
<feature type="region of interest" description="Disordered" evidence="5">
    <location>
        <begin position="671"/>
        <end position="708"/>
    </location>
</feature>
<feature type="compositionally biased region" description="Polar residues" evidence="5">
    <location>
        <begin position="318"/>
        <end position="328"/>
    </location>
</feature>
<evidence type="ECO:0000256" key="4">
    <source>
        <dbReference type="ARBA" id="ARBA00022829"/>
    </source>
</evidence>
<dbReference type="EC" id="3.4.22.49" evidence="2"/>
<feature type="region of interest" description="Disordered" evidence="5">
    <location>
        <begin position="1"/>
        <end position="22"/>
    </location>
</feature>
<proteinExistence type="predicted"/>
<accession>A0ABP1CSP9</accession>
<evidence type="ECO:0000256" key="2">
    <source>
        <dbReference type="ARBA" id="ARBA00012489"/>
    </source>
</evidence>
<gene>
    <name evidence="7" type="ORF">GFSPODELE1_LOCUS2285</name>
</gene>
<dbReference type="SUPFAM" id="SSF48371">
    <property type="entry name" value="ARM repeat"/>
    <property type="match status" value="1"/>
</dbReference>
<feature type="compositionally biased region" description="Basic and acidic residues" evidence="5">
    <location>
        <begin position="698"/>
        <end position="708"/>
    </location>
</feature>
<reference evidence="8" key="1">
    <citation type="submission" date="2024-04" db="EMBL/GenBank/DDBJ databases">
        <authorList>
            <person name="Shaw F."/>
            <person name="Minotto A."/>
        </authorList>
    </citation>
    <scope>NUCLEOTIDE SEQUENCE [LARGE SCALE GENOMIC DNA]</scope>
</reference>
<feature type="domain" description="Peptidase C50" evidence="6">
    <location>
        <begin position="1960"/>
        <end position="2058"/>
    </location>
</feature>
<dbReference type="EMBL" id="OZ037954">
    <property type="protein sequence ID" value="CAL1698706.1"/>
    <property type="molecule type" value="Genomic_DNA"/>
</dbReference>
<protein>
    <recommendedName>
        <fullName evidence="2">separase</fullName>
        <ecNumber evidence="2">3.4.22.49</ecNumber>
    </recommendedName>
</protein>
<keyword evidence="4" id="KW-0159">Chromosome partition</keyword>
<evidence type="ECO:0000313" key="8">
    <source>
        <dbReference type="Proteomes" id="UP001497453"/>
    </source>
</evidence>
<sequence length="2146" mass="236279">MPPKRETTSRTRSKPSTSCNDVDALAKHLASGLTLKGKQKAVNAEDTRVAAMRTVNAVSKQLSALLDKPSSRVTVKIGDARKGLRMLREDGRSGVDVERAASSLVAKLVALNKHNDALSLLSDMHPALVALYHPGPCPSSLASLPLPPPSDSDVLLPLLASYLLHSIQLSPQSILSADNTLFHWIPYLPSKLLDGILTKAYSALSKSKSQAQDSDGFTVRIYALKCLLHTSIGVLSDPAKFWSELLNVLSSFSPSVAPSLVLSALGDIVSLVQQRSDAPAFFAASTWPRVVDGWCSMAKQAADMTALARMSGLLPSSSTPFTQHTTPPQLEDAHEATASSEAESARLCTLLARLEVSFSSEGHDLPHDLDSSEVIVQTRPFLSANTKWAEKVYRALERVRRLVCKSLESNQSQMHASALVKCIADVLTSIPNHDSRIKSSALDTFFTLARTTATSALSDPTSTFDEPFHLLDRARRLLSSSSSSEELLITDDPNLDPEHVRMLANAYYALAGTLYKASKFDFAVRFLERACRCSSVALRLFDSRPRKDVDAGEENENEGESEGWRLLRETLYKRYEVLGVCHSKTGDRKMAYEAFVNAIAAFPYNTRASGMLSTSTSTSGSLLLDSQVATLVDRVTYMGTCELFLEPKEVSLRSRMNNHCQLAMMSASATRMSRSKRPLQAQATSVTRAKAKGRPGAKRAEAEPEKSVVDVDDQRRLYTGAILERQMDSLDASRYKGLVRKTIGVLIEEALEVYSGARDGVRRAGALVRWLEHHYYSPAEEDEEGRRVEDVVKEVETLLSDSSPPSEPNPVVLQYLASAHLWHALHTHKQNDATQFPRVVDHAEEACKVLKTLLAQTPLQPRPSQAQRFSLPRVSFGSGSGTKRSPVNGRKVAGSGSPLTRRVGHSPVSRKVVGSPASPRVRTRAQLVVPAAPTKKGRRSRIAVSTRSTKAAAAVATSSRTTRGMRSGKAAEVNSVTPKAKNSLDPSMSARPVANELKTSPKTTTSLEILPKLLDLLRMVSELLGLLGHVITRIHVLSVIRRLSERNLASQPDDHVRASIDLAHEYVKLGKTQRAANVYSHVYNVAKNALIRNETRILYYLRYAELFGTVGNVLKSSSIYCEATAMADRLLTSEKGLSTAQKITARVSTLERAAVAASTFAVIQYSKMDMKDDPTTSLNGLLQSLRLYHRAIDTLIRLLPPPPTSAKDTTDSSNPFDMASMKAALPSAEETDNSKPPPLDQPQQKPFPQRSSLSSLELRISSGLLSTLFSLTQAYFARGSAREAEYFASQARDLAESLHAPAMICRALSRMGEIKLRMGKIDEAHECLSEAAALVSDVGVEAVDIARLRGEVVMKVRMESGDEVDQAKVMYEEAIKMLEELDQTFSALDGSPGPRKSLGNSPLSPRQAREEAFAPSLLVAVLRQNIALLHDAGEEYKALLERLRSLPATSETKAEENALLAKLTLDDAYARFRADMFLSSLAESPISVPMGMTGGRFASSPTTQEILGTLNAAEKLFWSDLALVARRGNVSHVRDSVISLALIRAFQTSLGKSGKQGATLAAHLLDSSAAITLGREILEAIQHKFPGVWNDDLQWPLLTPNGTVLPPPATRKTRVLSFDSDDDDDNIPDEAASSKVYWDYIASRYQAQIYGPAALSSSPTDSLPPNWTVVTLNLTSDENTLFLTRQRPNSEPLVFCVPLKNRREADDEEEDKLTFQDAMNELQEIIKLSDEGTRDAVKVKRDDKNARAQWWAVRTELDKRLKTFLENLEFCWLGAFKTILSEPTTLSSDVLSTFRGRVEKIFKHSLLRNQQDKKQLAGIRLSNTLLECFSALSPTCDSEELEDIAYFVLDLYQFHGVPVASSEIDIDHVTVELRSALEELNAIKAKTQTVQRTDEHMFLILDKNLQGIPWESIPILRGRSVSRIPSLSFLLDRLALARFQRGKALDSPTSEHLDRILVNPRKTYFILNPSSDLKNTEGRFAPWLKEMKKSVGWDGIIGRAPSEQEFVDALKREDLVIYFGHGGAEQYIRSHKVRHLPRCAATMLWGCSSGALRDMGDFDRVGTPYNYMLAGCPSLVANLWDVTDRDIDKFSQSVFDKLHMTADEILASKTGEEESIVRAIAQSRDSCKLKYLTGAAPVVYGIPFYL</sequence>
<keyword evidence="3" id="KW-0378">Hydrolase</keyword>
<dbReference type="PANTHER" id="PTHR12792">
    <property type="entry name" value="EXTRA SPINDLE POLES 1-RELATED"/>
    <property type="match status" value="1"/>
</dbReference>
<dbReference type="Gene3D" id="1.25.40.10">
    <property type="entry name" value="Tetratricopeptide repeat domain"/>
    <property type="match status" value="2"/>
</dbReference>
<feature type="region of interest" description="Disordered" evidence="5">
    <location>
        <begin position="872"/>
        <end position="988"/>
    </location>
</feature>
<dbReference type="InterPro" id="IPR019734">
    <property type="entry name" value="TPR_rpt"/>
</dbReference>
<feature type="region of interest" description="Disordered" evidence="5">
    <location>
        <begin position="318"/>
        <end position="338"/>
    </location>
</feature>
<evidence type="ECO:0000256" key="5">
    <source>
        <dbReference type="SAM" id="MobiDB-lite"/>
    </source>
</evidence>
<dbReference type="Proteomes" id="UP001497453">
    <property type="component" value="Chromosome 11"/>
</dbReference>
<evidence type="ECO:0000259" key="6">
    <source>
        <dbReference type="PROSITE" id="PS51700"/>
    </source>
</evidence>